<gene>
    <name evidence="1" type="ORF">AAT16_10445</name>
    <name evidence="2" type="ORF">SAMN05216235_2366</name>
</gene>
<sequence length="130" mass="14992">MHKRLKNMEGTVLIENEVVGPELVGTIEYEQDGRHEFYGAIIPTTHRLFIRIHTDDNEIESHDVLYKDITGISKEKLLMIGTVIHVWIGENIGLSLKSVSDGSIERFLEFLYKYRTRELHLEPEQQSNAG</sequence>
<organism evidence="2 4">
    <name type="scientific">Salinicoccus halodurans</name>
    <dbReference type="NCBI Taxonomy" id="407035"/>
    <lineage>
        <taxon>Bacteria</taxon>
        <taxon>Bacillati</taxon>
        <taxon>Bacillota</taxon>
        <taxon>Bacilli</taxon>
        <taxon>Bacillales</taxon>
        <taxon>Staphylococcaceae</taxon>
        <taxon>Salinicoccus</taxon>
    </lineage>
</organism>
<reference evidence="2 4" key="3">
    <citation type="submission" date="2016-10" db="EMBL/GenBank/DDBJ databases">
        <authorList>
            <person name="Varghese N."/>
            <person name="Submissions S."/>
        </authorList>
    </citation>
    <scope>NUCLEOTIDE SEQUENCE [LARGE SCALE GENOMIC DNA]</scope>
    <source>
        <strain evidence="2 4">CGMCC 1.6501</strain>
    </source>
</reference>
<dbReference type="OrthoDB" id="2417872at2"/>
<dbReference type="AlphaFoldDB" id="A0A0F7HLV5"/>
<protein>
    <recommendedName>
        <fullName evidence="5">YokE-like PH domain-containing protein</fullName>
    </recommendedName>
</protein>
<evidence type="ECO:0000313" key="1">
    <source>
        <dbReference type="EMBL" id="AKG74572.1"/>
    </source>
</evidence>
<dbReference type="EMBL" id="FOTB01000005">
    <property type="protein sequence ID" value="SFK89641.1"/>
    <property type="molecule type" value="Genomic_DNA"/>
</dbReference>
<dbReference type="EMBL" id="CP011366">
    <property type="protein sequence ID" value="AKG74572.1"/>
    <property type="molecule type" value="Genomic_DNA"/>
</dbReference>
<reference evidence="3" key="2">
    <citation type="submission" date="2015-04" db="EMBL/GenBank/DDBJ databases">
        <title>Complete genome sequence of Salinicoccus halodurans strain H3B36, isolated from the Qaidam basin of China.</title>
        <authorList>
            <person name="Ma Y."/>
            <person name="Jiang K."/>
            <person name="Xue Y."/>
        </authorList>
    </citation>
    <scope>NUCLEOTIDE SEQUENCE [LARGE SCALE GENOMIC DNA]</scope>
    <source>
        <strain evidence="3">H3B36</strain>
    </source>
</reference>
<accession>A0A0F7HLV5</accession>
<keyword evidence="3" id="KW-1185">Reference proteome</keyword>
<dbReference type="RefSeq" id="WP_046790754.1">
    <property type="nucleotide sequence ID" value="NZ_CP011366.1"/>
</dbReference>
<evidence type="ECO:0008006" key="5">
    <source>
        <dbReference type="Google" id="ProtNLM"/>
    </source>
</evidence>
<proteinExistence type="predicted"/>
<name>A0A0F7HLV5_9STAP</name>
<evidence type="ECO:0000313" key="4">
    <source>
        <dbReference type="Proteomes" id="UP000183090"/>
    </source>
</evidence>
<dbReference type="Proteomes" id="UP000183090">
    <property type="component" value="Unassembled WGS sequence"/>
</dbReference>
<evidence type="ECO:0000313" key="3">
    <source>
        <dbReference type="Proteomes" id="UP000034029"/>
    </source>
</evidence>
<reference evidence="1 3" key="1">
    <citation type="journal article" date="2015" name="Int. J. Syst. Evol. Microbiol.">
        <title>Complete genome sequence of Salinicoccus halodurans H3B36, isolated from the Qaidam Basin in China.</title>
        <authorList>
            <person name="Jiang K."/>
            <person name="Xue Y."/>
            <person name="Ma Y."/>
        </authorList>
    </citation>
    <scope>NUCLEOTIDE SEQUENCE [LARGE SCALE GENOMIC DNA]</scope>
    <source>
        <strain evidence="1 3">H3B36</strain>
    </source>
</reference>
<evidence type="ECO:0000313" key="2">
    <source>
        <dbReference type="EMBL" id="SFK89641.1"/>
    </source>
</evidence>
<dbReference type="Proteomes" id="UP000034029">
    <property type="component" value="Chromosome"/>
</dbReference>
<dbReference type="KEGG" id="shv:AAT16_10445"/>